<protein>
    <recommendedName>
        <fullName evidence="1">Myb-like domain-containing protein</fullName>
    </recommendedName>
</protein>
<keyword evidence="3" id="KW-1185">Reference proteome</keyword>
<dbReference type="InterPro" id="IPR001005">
    <property type="entry name" value="SANT/Myb"/>
</dbReference>
<dbReference type="SMART" id="SM00717">
    <property type="entry name" value="SANT"/>
    <property type="match status" value="3"/>
</dbReference>
<dbReference type="Gene3D" id="1.10.10.60">
    <property type="entry name" value="Homeodomain-like"/>
    <property type="match status" value="1"/>
</dbReference>
<accession>A0A8D0CDF4</accession>
<proteinExistence type="predicted"/>
<dbReference type="OMA" id="AFWSEIT"/>
<reference evidence="2" key="1">
    <citation type="submission" date="2025-08" db="UniProtKB">
        <authorList>
            <consortium name="Ensembl"/>
        </authorList>
    </citation>
    <scope>IDENTIFICATION</scope>
</reference>
<dbReference type="GO" id="GO:0005730">
    <property type="term" value="C:nucleolus"/>
    <property type="evidence" value="ECO:0007669"/>
    <property type="project" value="TreeGrafter"/>
</dbReference>
<reference evidence="2" key="2">
    <citation type="submission" date="2025-09" db="UniProtKB">
        <authorList>
            <consortium name="Ensembl"/>
        </authorList>
    </citation>
    <scope>IDENTIFICATION</scope>
</reference>
<dbReference type="GO" id="GO:0006363">
    <property type="term" value="P:termination of RNA polymerase I transcription"/>
    <property type="evidence" value="ECO:0007669"/>
    <property type="project" value="TreeGrafter"/>
</dbReference>
<organism evidence="2 3">
    <name type="scientific">Salvator merianae</name>
    <name type="common">Argentine black and white tegu</name>
    <name type="synonym">Tupinambis merianae</name>
    <dbReference type="NCBI Taxonomy" id="96440"/>
    <lineage>
        <taxon>Eukaryota</taxon>
        <taxon>Metazoa</taxon>
        <taxon>Chordata</taxon>
        <taxon>Craniata</taxon>
        <taxon>Vertebrata</taxon>
        <taxon>Euteleostomi</taxon>
        <taxon>Lepidosauria</taxon>
        <taxon>Squamata</taxon>
        <taxon>Bifurcata</taxon>
        <taxon>Unidentata</taxon>
        <taxon>Episquamata</taxon>
        <taxon>Laterata</taxon>
        <taxon>Teiioidea</taxon>
        <taxon>Teiidae</taxon>
        <taxon>Salvator</taxon>
    </lineage>
</organism>
<dbReference type="InterPro" id="IPR009057">
    <property type="entry name" value="Homeodomain-like_sf"/>
</dbReference>
<dbReference type="Proteomes" id="UP000694421">
    <property type="component" value="Unplaced"/>
</dbReference>
<evidence type="ECO:0000313" key="3">
    <source>
        <dbReference type="Proteomes" id="UP000694421"/>
    </source>
</evidence>
<dbReference type="PANTHER" id="PTHR46760:SF1">
    <property type="entry name" value="TRANSCRIPTION TERMINATION FACTOR 1"/>
    <property type="match status" value="1"/>
</dbReference>
<sequence length="379" mass="45075">SYRERHYLDRFKKFKREGMAVKFGKFSKEENDQLRKNVDAFMKESGIDSVEKLFFPHRFPEEKRSINKLKYDLSFGVKIAEGIPRPWRLVYYRARKMLDPRNYIGKYSETEKMNLKYYQALYGNNWKKISELMSRSSHSLALKYSELKFKTNSGPWSREETKKLIEAMEETLLLKVRGLDSALENREGDQALMLVRENLYKNIPWAQVEARVGTRNWRQCKRKWLSVVTKKMSGGQTKNYGLENLQVKINLIERLYEMNIEDADQIDWEELSKVIGNVPPAYVRNRFHKMKTVYVPFWYKRTFPEIIYILYEVTLPKLKNLQAKQMANRYTKAMEPNQSESCNQKKVFRFSDIFQDSDLEENLNSEEESCMATCCLEAT</sequence>
<dbReference type="AlphaFoldDB" id="A0A8D0CDF4"/>
<dbReference type="Pfam" id="PF13921">
    <property type="entry name" value="Myb_DNA-bind_6"/>
    <property type="match status" value="1"/>
</dbReference>
<dbReference type="SUPFAM" id="SSF46689">
    <property type="entry name" value="Homeodomain-like"/>
    <property type="match status" value="2"/>
</dbReference>
<dbReference type="Ensembl" id="ENSSMRT00000024302.1">
    <property type="protein sequence ID" value="ENSSMRP00000020741.1"/>
    <property type="gene ID" value="ENSSMRG00000016133.1"/>
</dbReference>
<dbReference type="GO" id="GO:0003682">
    <property type="term" value="F:chromatin binding"/>
    <property type="evidence" value="ECO:0007669"/>
    <property type="project" value="TreeGrafter"/>
</dbReference>
<feature type="domain" description="Myb-like" evidence="1">
    <location>
        <begin position="148"/>
        <end position="228"/>
    </location>
</feature>
<evidence type="ECO:0000313" key="2">
    <source>
        <dbReference type="Ensembl" id="ENSSMRP00000020741.1"/>
    </source>
</evidence>
<dbReference type="InterPro" id="IPR053078">
    <property type="entry name" value="TTF1-like"/>
</dbReference>
<dbReference type="GeneTree" id="ENSGT00940000159729"/>
<evidence type="ECO:0000259" key="1">
    <source>
        <dbReference type="PROSITE" id="PS50090"/>
    </source>
</evidence>
<dbReference type="PROSITE" id="PS50090">
    <property type="entry name" value="MYB_LIKE"/>
    <property type="match status" value="1"/>
</dbReference>
<name>A0A8D0CDF4_SALMN</name>
<dbReference type="PANTHER" id="PTHR46760">
    <property type="entry name" value="TRANSCRIPTION TERMINATION FACTOR 1"/>
    <property type="match status" value="1"/>
</dbReference>